<dbReference type="InterPro" id="IPR001608">
    <property type="entry name" value="Ala_racemase_N"/>
</dbReference>
<feature type="binding site" evidence="5 7">
    <location>
        <position position="313"/>
    </location>
    <ligand>
        <name>substrate</name>
    </ligand>
</feature>
<evidence type="ECO:0000256" key="6">
    <source>
        <dbReference type="PIRSR" id="PIRSR600821-50"/>
    </source>
</evidence>
<dbReference type="InterPro" id="IPR029066">
    <property type="entry name" value="PLP-binding_barrel"/>
</dbReference>
<evidence type="ECO:0000256" key="7">
    <source>
        <dbReference type="PIRSR" id="PIRSR600821-52"/>
    </source>
</evidence>
<dbReference type="SMART" id="SM01005">
    <property type="entry name" value="Ala_racemase_C"/>
    <property type="match status" value="1"/>
</dbReference>
<evidence type="ECO:0000256" key="5">
    <source>
        <dbReference type="HAMAP-Rule" id="MF_01201"/>
    </source>
</evidence>
<dbReference type="PANTHER" id="PTHR30511">
    <property type="entry name" value="ALANINE RACEMASE"/>
    <property type="match status" value="1"/>
</dbReference>
<evidence type="ECO:0000259" key="8">
    <source>
        <dbReference type="SMART" id="SM01005"/>
    </source>
</evidence>
<dbReference type="GO" id="GO:0009252">
    <property type="term" value="P:peptidoglycan biosynthetic process"/>
    <property type="evidence" value="ECO:0007669"/>
    <property type="project" value="TreeGrafter"/>
</dbReference>
<dbReference type="Pfam" id="PF01168">
    <property type="entry name" value="Ala_racemase_N"/>
    <property type="match status" value="1"/>
</dbReference>
<dbReference type="InterPro" id="IPR011079">
    <property type="entry name" value="Ala_racemase_C"/>
</dbReference>
<dbReference type="Gene3D" id="2.40.37.10">
    <property type="entry name" value="Lyase, Ornithine Decarboxylase, Chain A, domain 1"/>
    <property type="match status" value="1"/>
</dbReference>
<feature type="active site" description="Proton acceptor; specific for D-alanine" evidence="5">
    <location>
        <position position="38"/>
    </location>
</feature>
<dbReference type="AlphaFoldDB" id="A0AAU9CWG6"/>
<comment type="function">
    <text evidence="5">Catalyzes the interconversion of L-alanine and D-alanine. May also act on other amino acids.</text>
</comment>
<dbReference type="GO" id="GO:0030632">
    <property type="term" value="P:D-alanine biosynthetic process"/>
    <property type="evidence" value="ECO:0007669"/>
    <property type="project" value="UniProtKB-UniRule"/>
</dbReference>
<gene>
    <name evidence="9" type="primary">alr</name>
    <name evidence="9" type="ORF">XA3_07680</name>
</gene>
<comment type="cofactor">
    <cofactor evidence="2 5 6">
        <name>pyridoxal 5'-phosphate</name>
        <dbReference type="ChEBI" id="CHEBI:597326"/>
    </cofactor>
</comment>
<proteinExistence type="inferred from homology"/>
<sequence>MKFDFIPSKALIDQRAIYDNFKLVQNLHPKKKIFVAVKADAYGHGVREVCAPVIKAGAAGFCVAYVDEAREIRGFGFNNLILVLGASEAKSAAIAQKEDISLTAPSLAWLQEVVKYLDSTNPNKLKVHLAIDSGMGRIGMTRIEELEQAFQFVQDNSDKIELEGMFTHFATADADDEYYHEQQKRFKLLAKGFKQKVKYLHCENSASSLLEEDDDFTNSLRLGVALYGISPFIKPQKLEQKFKPVLSLESQISFIKKVSKGTKISYGATYTAPQDEYIATVSIGYADGWLRRMQGFNLLVEGEFCPIVGRVTMDQLMIKVSKCYSIGTKVTLIGNSGSKKISAEEAADFAKTIPYEILTTISRRVPRIAVNKIEE</sequence>
<feature type="binding site" evidence="5 7">
    <location>
        <position position="137"/>
    </location>
    <ligand>
        <name>substrate</name>
    </ligand>
</feature>
<organism evidence="9 10">
    <name type="scientific">Xylocopilactobacillus apicola</name>
    <dbReference type="NCBI Taxonomy" id="2932184"/>
    <lineage>
        <taxon>Bacteria</taxon>
        <taxon>Bacillati</taxon>
        <taxon>Bacillota</taxon>
        <taxon>Bacilli</taxon>
        <taxon>Lactobacillales</taxon>
        <taxon>Lactobacillaceae</taxon>
        <taxon>Xylocopilactobacillus</taxon>
    </lineage>
</organism>
<dbReference type="Gene3D" id="3.20.20.10">
    <property type="entry name" value="Alanine racemase"/>
    <property type="match status" value="1"/>
</dbReference>
<dbReference type="InterPro" id="IPR009006">
    <property type="entry name" value="Ala_racemase/Decarboxylase_C"/>
</dbReference>
<feature type="domain" description="Alanine racemase C-terminal" evidence="8">
    <location>
        <begin position="245"/>
        <end position="370"/>
    </location>
</feature>
<dbReference type="EMBL" id="AP026802">
    <property type="protein sequence ID" value="BDR58327.1"/>
    <property type="molecule type" value="Genomic_DNA"/>
</dbReference>
<dbReference type="GO" id="GO:0005829">
    <property type="term" value="C:cytosol"/>
    <property type="evidence" value="ECO:0007669"/>
    <property type="project" value="TreeGrafter"/>
</dbReference>
<name>A0AAU9CWG6_9LACO</name>
<dbReference type="CDD" id="cd00430">
    <property type="entry name" value="PLPDE_III_AR"/>
    <property type="match status" value="1"/>
</dbReference>
<comment type="pathway">
    <text evidence="5">Amino-acid biosynthesis; D-alanine biosynthesis; D-alanine from L-alanine: step 1/1.</text>
</comment>
<feature type="modified residue" description="N6-(pyridoxal phosphate)lysine" evidence="5 6">
    <location>
        <position position="38"/>
    </location>
</feature>
<evidence type="ECO:0000256" key="4">
    <source>
        <dbReference type="ARBA" id="ARBA00023235"/>
    </source>
</evidence>
<keyword evidence="10" id="KW-1185">Reference proteome</keyword>
<dbReference type="InterPro" id="IPR000821">
    <property type="entry name" value="Ala_racemase"/>
</dbReference>
<dbReference type="GO" id="GO:0030170">
    <property type="term" value="F:pyridoxal phosphate binding"/>
    <property type="evidence" value="ECO:0007669"/>
    <property type="project" value="UniProtKB-UniRule"/>
</dbReference>
<dbReference type="HAMAP" id="MF_01201">
    <property type="entry name" value="Ala_racemase"/>
    <property type="match status" value="1"/>
</dbReference>
<keyword evidence="4 5" id="KW-0413">Isomerase</keyword>
<accession>A0AAU9CWG6</accession>
<comment type="catalytic activity">
    <reaction evidence="1 5">
        <text>L-alanine = D-alanine</text>
        <dbReference type="Rhea" id="RHEA:20249"/>
        <dbReference type="ChEBI" id="CHEBI:57416"/>
        <dbReference type="ChEBI" id="CHEBI:57972"/>
        <dbReference type="EC" id="5.1.1.1"/>
    </reaction>
</comment>
<dbReference type="NCBIfam" id="TIGR00492">
    <property type="entry name" value="alr"/>
    <property type="match status" value="1"/>
</dbReference>
<feature type="active site" description="Proton acceptor; specific for L-alanine" evidence="5">
    <location>
        <position position="266"/>
    </location>
</feature>
<dbReference type="SUPFAM" id="SSF50621">
    <property type="entry name" value="Alanine racemase C-terminal domain-like"/>
    <property type="match status" value="1"/>
</dbReference>
<dbReference type="PANTHER" id="PTHR30511:SF0">
    <property type="entry name" value="ALANINE RACEMASE, CATABOLIC-RELATED"/>
    <property type="match status" value="1"/>
</dbReference>
<dbReference type="SUPFAM" id="SSF51419">
    <property type="entry name" value="PLP-binding barrel"/>
    <property type="match status" value="1"/>
</dbReference>
<dbReference type="PRINTS" id="PR00992">
    <property type="entry name" value="ALARACEMASE"/>
</dbReference>
<dbReference type="KEGG" id="xap:XA3_07680"/>
<keyword evidence="3 5" id="KW-0663">Pyridoxal phosphate</keyword>
<dbReference type="FunFam" id="2.40.37.10:FF:000006">
    <property type="entry name" value="Alanine racemase"/>
    <property type="match status" value="1"/>
</dbReference>
<evidence type="ECO:0000256" key="3">
    <source>
        <dbReference type="ARBA" id="ARBA00022898"/>
    </source>
</evidence>
<evidence type="ECO:0000313" key="9">
    <source>
        <dbReference type="EMBL" id="BDR58327.1"/>
    </source>
</evidence>
<evidence type="ECO:0000313" key="10">
    <source>
        <dbReference type="Proteomes" id="UP001321861"/>
    </source>
</evidence>
<comment type="similarity">
    <text evidence="5">Belongs to the alanine racemase family.</text>
</comment>
<dbReference type="InterPro" id="IPR020622">
    <property type="entry name" value="Ala_racemase_pyridoxalP-BS"/>
</dbReference>
<evidence type="ECO:0000256" key="2">
    <source>
        <dbReference type="ARBA" id="ARBA00001933"/>
    </source>
</evidence>
<dbReference type="EC" id="5.1.1.1" evidence="5"/>
<protein>
    <recommendedName>
        <fullName evidence="5">Alanine racemase</fullName>
        <ecNumber evidence="5">5.1.1.1</ecNumber>
    </recommendedName>
</protein>
<dbReference type="PROSITE" id="PS00395">
    <property type="entry name" value="ALANINE_RACEMASE"/>
    <property type="match status" value="1"/>
</dbReference>
<dbReference type="Pfam" id="PF00842">
    <property type="entry name" value="Ala_racemase_C"/>
    <property type="match status" value="1"/>
</dbReference>
<reference evidence="9 10" key="1">
    <citation type="journal article" date="2023" name="Microbiol. Spectr.">
        <title>Symbiosis of Carpenter Bees with Uncharacterized Lactic Acid Bacteria Showing NAD Auxotrophy.</title>
        <authorList>
            <person name="Kawasaki S."/>
            <person name="Ozawa K."/>
            <person name="Mori T."/>
            <person name="Yamamoto A."/>
            <person name="Ito M."/>
            <person name="Ohkuma M."/>
            <person name="Sakamoto M."/>
            <person name="Matsutani M."/>
        </authorList>
    </citation>
    <scope>NUCLEOTIDE SEQUENCE [LARGE SCALE GENOMIC DNA]</scope>
    <source>
        <strain evidence="9 10">XA3</strain>
    </source>
</reference>
<dbReference type="Proteomes" id="UP001321861">
    <property type="component" value="Chromosome"/>
</dbReference>
<dbReference type="FunFam" id="3.20.20.10:FF:000002">
    <property type="entry name" value="Alanine racemase"/>
    <property type="match status" value="1"/>
</dbReference>
<dbReference type="GO" id="GO:0008784">
    <property type="term" value="F:alanine racemase activity"/>
    <property type="evidence" value="ECO:0007669"/>
    <property type="project" value="UniProtKB-UniRule"/>
</dbReference>
<dbReference type="RefSeq" id="WP_317636240.1">
    <property type="nucleotide sequence ID" value="NZ_AP026802.1"/>
</dbReference>
<evidence type="ECO:0000256" key="1">
    <source>
        <dbReference type="ARBA" id="ARBA00000316"/>
    </source>
</evidence>